<proteinExistence type="predicted"/>
<dbReference type="AlphaFoldDB" id="A0A5S4GS53"/>
<feature type="domain" description="Cardiolipin synthase N-terminal" evidence="7">
    <location>
        <begin position="24"/>
        <end position="62"/>
    </location>
</feature>
<comment type="caution">
    <text evidence="8">The sequence shown here is derived from an EMBL/GenBank/DDBJ whole genome shotgun (WGS) entry which is preliminary data.</text>
</comment>
<keyword evidence="5 6" id="KW-0472">Membrane</keyword>
<keyword evidence="2" id="KW-1003">Cell membrane</keyword>
<evidence type="ECO:0000259" key="7">
    <source>
        <dbReference type="Pfam" id="PF13396"/>
    </source>
</evidence>
<evidence type="ECO:0000256" key="5">
    <source>
        <dbReference type="ARBA" id="ARBA00023136"/>
    </source>
</evidence>
<sequence length="65" mass="7039">MSADTIPLAAIVPLVVVVGLFVGYCLVDLARAKVRFLPKWAWVLVCVASVPFGGIVYLLIGRQPR</sequence>
<evidence type="ECO:0000313" key="9">
    <source>
        <dbReference type="Proteomes" id="UP000306628"/>
    </source>
</evidence>
<dbReference type="EMBL" id="VCKX01000030">
    <property type="protein sequence ID" value="TMR35796.1"/>
    <property type="molecule type" value="Genomic_DNA"/>
</dbReference>
<reference evidence="8 9" key="1">
    <citation type="submission" date="2019-05" db="EMBL/GenBank/DDBJ databases">
        <title>Draft genome sequence of Nonomuraea zeae DSM 100528.</title>
        <authorList>
            <person name="Saricaoglu S."/>
            <person name="Isik K."/>
        </authorList>
    </citation>
    <scope>NUCLEOTIDE SEQUENCE [LARGE SCALE GENOMIC DNA]</scope>
    <source>
        <strain evidence="8 9">DSM 100528</strain>
    </source>
</reference>
<accession>A0A5S4GS53</accession>
<dbReference type="Proteomes" id="UP000306628">
    <property type="component" value="Unassembled WGS sequence"/>
</dbReference>
<dbReference type="Pfam" id="PF13396">
    <property type="entry name" value="PLDc_N"/>
    <property type="match status" value="1"/>
</dbReference>
<dbReference type="OrthoDB" id="3298527at2"/>
<keyword evidence="4 6" id="KW-1133">Transmembrane helix</keyword>
<keyword evidence="3 6" id="KW-0812">Transmembrane</keyword>
<evidence type="ECO:0000256" key="3">
    <source>
        <dbReference type="ARBA" id="ARBA00022692"/>
    </source>
</evidence>
<feature type="transmembrane region" description="Helical" evidence="6">
    <location>
        <begin position="6"/>
        <end position="27"/>
    </location>
</feature>
<dbReference type="RefSeq" id="WP_138689902.1">
    <property type="nucleotide sequence ID" value="NZ_JBHSAZ010000089.1"/>
</dbReference>
<feature type="transmembrane region" description="Helical" evidence="6">
    <location>
        <begin position="39"/>
        <end position="60"/>
    </location>
</feature>
<dbReference type="InterPro" id="IPR027379">
    <property type="entry name" value="CLS_N"/>
</dbReference>
<dbReference type="GO" id="GO:0005886">
    <property type="term" value="C:plasma membrane"/>
    <property type="evidence" value="ECO:0007669"/>
    <property type="project" value="UniProtKB-SubCell"/>
</dbReference>
<name>A0A5S4GS53_9ACTN</name>
<comment type="subcellular location">
    <subcellularLocation>
        <location evidence="1">Cell membrane</location>
        <topology evidence="1">Multi-pass membrane protein</topology>
    </subcellularLocation>
</comment>
<evidence type="ECO:0000256" key="1">
    <source>
        <dbReference type="ARBA" id="ARBA00004651"/>
    </source>
</evidence>
<keyword evidence="9" id="KW-1185">Reference proteome</keyword>
<evidence type="ECO:0000256" key="4">
    <source>
        <dbReference type="ARBA" id="ARBA00022989"/>
    </source>
</evidence>
<gene>
    <name evidence="8" type="ORF">ETD85_12910</name>
</gene>
<organism evidence="8 9">
    <name type="scientific">Nonomuraea zeae</name>
    <dbReference type="NCBI Taxonomy" id="1642303"/>
    <lineage>
        <taxon>Bacteria</taxon>
        <taxon>Bacillati</taxon>
        <taxon>Actinomycetota</taxon>
        <taxon>Actinomycetes</taxon>
        <taxon>Streptosporangiales</taxon>
        <taxon>Streptosporangiaceae</taxon>
        <taxon>Nonomuraea</taxon>
    </lineage>
</organism>
<evidence type="ECO:0000313" key="8">
    <source>
        <dbReference type="EMBL" id="TMR35796.1"/>
    </source>
</evidence>
<evidence type="ECO:0000256" key="2">
    <source>
        <dbReference type="ARBA" id="ARBA00022475"/>
    </source>
</evidence>
<protein>
    <submittedName>
        <fullName evidence="8">PLDc_N domain-containing protein</fullName>
    </submittedName>
</protein>
<evidence type="ECO:0000256" key="6">
    <source>
        <dbReference type="SAM" id="Phobius"/>
    </source>
</evidence>